<dbReference type="InterPro" id="IPR038071">
    <property type="entry name" value="UROD/MetE-like_sf"/>
</dbReference>
<comment type="catalytic activity">
    <reaction evidence="12">
        <text>uroporphyrinogen I + 4 H(+) = coproporphyrinogen I + 4 CO2</text>
        <dbReference type="Rhea" id="RHEA:31239"/>
        <dbReference type="ChEBI" id="CHEBI:15378"/>
        <dbReference type="ChEBI" id="CHEBI:16526"/>
        <dbReference type="ChEBI" id="CHEBI:62626"/>
        <dbReference type="ChEBI" id="CHEBI:62631"/>
    </reaction>
    <physiologicalReaction direction="left-to-right" evidence="12">
        <dbReference type="Rhea" id="RHEA:31240"/>
    </physiologicalReaction>
</comment>
<dbReference type="Gene3D" id="3.20.20.210">
    <property type="match status" value="2"/>
</dbReference>
<sequence length="414" mass="46224">MTTSSLSRQESASRFPPLSNDLVLRAATGKPTETAPVWIMRQAGRYLPEFREEREKNDFFTICRTPSLAKKVTLQPIDRYEGLLDASIIFSDILVVPQALGMEVQMLPGKGPHFPEPLQGPADLGRLTEAVDVPKELGYVFDAITETRISLGGRVPLYGFAGAPWTLMAYMIEGGASKTLGKAKAWLYRHPEASRLLLEKITDVCVDYLVGQVRAGAQVRKYFPEPPFPFPPSHLPSHPGRPSDDLRVSRLALASHVNQILQVFDSWAGELAPHTFRQFSLPYIREISKRVKAALGGEAVPMTIFAKGAWYALRDLAASDYEVVGIDWTVDPRWAREQVGWDITLQGNLDPSVLYGDEDAIRAETRRMLEAFGCDRRYIVNLGHGVYPDHPPEAVRTFVEAVKEFGAEFGRRTQ</sequence>
<evidence type="ECO:0000256" key="2">
    <source>
        <dbReference type="ARBA" id="ARBA00004804"/>
    </source>
</evidence>
<dbReference type="Proteomes" id="UP000673691">
    <property type="component" value="Unassembled WGS sequence"/>
</dbReference>
<dbReference type="InterPro" id="IPR000257">
    <property type="entry name" value="Uroporphyrinogen_deCOase"/>
</dbReference>
<comment type="subunit">
    <text evidence="4">Homodimer.</text>
</comment>
<name>A0A8H7ZUP4_9FUNG</name>
<dbReference type="GO" id="GO:0006782">
    <property type="term" value="P:protoporphyrinogen IX biosynthetic process"/>
    <property type="evidence" value="ECO:0007669"/>
    <property type="project" value="UniProtKB-UniPathway"/>
</dbReference>
<organism evidence="15 16">
    <name type="scientific">Olpidium bornovanus</name>
    <dbReference type="NCBI Taxonomy" id="278681"/>
    <lineage>
        <taxon>Eukaryota</taxon>
        <taxon>Fungi</taxon>
        <taxon>Fungi incertae sedis</taxon>
        <taxon>Olpidiomycota</taxon>
        <taxon>Olpidiomycotina</taxon>
        <taxon>Olpidiomycetes</taxon>
        <taxon>Olpidiales</taxon>
        <taxon>Olpidiaceae</taxon>
        <taxon>Olpidium</taxon>
    </lineage>
</organism>
<evidence type="ECO:0000256" key="11">
    <source>
        <dbReference type="ARBA" id="ARBA00045708"/>
    </source>
</evidence>
<accession>A0A8H7ZUP4</accession>
<dbReference type="Pfam" id="PF01208">
    <property type="entry name" value="URO-D"/>
    <property type="match status" value="2"/>
</dbReference>
<evidence type="ECO:0000256" key="7">
    <source>
        <dbReference type="ARBA" id="ARBA00022490"/>
    </source>
</evidence>
<proteinExistence type="inferred from homology"/>
<comment type="caution">
    <text evidence="15">The sequence shown here is derived from an EMBL/GenBank/DDBJ whole genome shotgun (WGS) entry which is preliminary data.</text>
</comment>
<comment type="function">
    <text evidence="11">Catalyzes the sequential decarboxylation of the four acetate side chains of uroporphyrinogen to form coproporphyrinogen and participates in the fifth step in the heme biosynthetic pathway. Isomer I or isomer III of uroporphyrinogen may serve as substrate, but only coproporphyrinogen III can ultimately be converted to heme. In vitro also decarboxylates pentacarboxylate porphyrinogen I.</text>
</comment>
<dbReference type="CDD" id="cd00717">
    <property type="entry name" value="URO-D"/>
    <property type="match status" value="1"/>
</dbReference>
<dbReference type="SUPFAM" id="SSF51726">
    <property type="entry name" value="UROD/MetE-like"/>
    <property type="match status" value="2"/>
</dbReference>
<evidence type="ECO:0000256" key="9">
    <source>
        <dbReference type="ARBA" id="ARBA00023239"/>
    </source>
</evidence>
<feature type="domain" description="Uroporphyrinogen decarboxylase (URO-D)" evidence="14">
    <location>
        <begin position="36"/>
        <end position="45"/>
    </location>
</feature>
<dbReference type="PANTHER" id="PTHR21091:SF169">
    <property type="entry name" value="UROPORPHYRINOGEN DECARBOXYLASE"/>
    <property type="match status" value="1"/>
</dbReference>
<evidence type="ECO:0000313" key="15">
    <source>
        <dbReference type="EMBL" id="KAG5459821.1"/>
    </source>
</evidence>
<evidence type="ECO:0000259" key="14">
    <source>
        <dbReference type="PROSITE" id="PS00906"/>
    </source>
</evidence>
<evidence type="ECO:0000256" key="10">
    <source>
        <dbReference type="ARBA" id="ARBA00023244"/>
    </source>
</evidence>
<evidence type="ECO:0000256" key="12">
    <source>
        <dbReference type="ARBA" id="ARBA00047341"/>
    </source>
</evidence>
<dbReference type="EMBL" id="JAEFCI010006247">
    <property type="protein sequence ID" value="KAG5459821.1"/>
    <property type="molecule type" value="Genomic_DNA"/>
</dbReference>
<dbReference type="InterPro" id="IPR006361">
    <property type="entry name" value="Uroporphyrinogen_deCO2ase_HemE"/>
</dbReference>
<comment type="similarity">
    <text evidence="3">Belongs to the uroporphyrinogen decarboxylase family.</text>
</comment>
<dbReference type="UniPathway" id="UPA00251">
    <property type="reaction ID" value="UER00321"/>
</dbReference>
<dbReference type="EC" id="4.1.1.37" evidence="5"/>
<comment type="catalytic activity">
    <reaction evidence="13">
        <text>uroporphyrinogen III + 4 H(+) = coproporphyrinogen III + 4 CO2</text>
        <dbReference type="Rhea" id="RHEA:19865"/>
        <dbReference type="ChEBI" id="CHEBI:15378"/>
        <dbReference type="ChEBI" id="CHEBI:16526"/>
        <dbReference type="ChEBI" id="CHEBI:57308"/>
        <dbReference type="ChEBI" id="CHEBI:57309"/>
        <dbReference type="EC" id="4.1.1.37"/>
    </reaction>
    <physiologicalReaction direction="left-to-right" evidence="13">
        <dbReference type="Rhea" id="RHEA:19866"/>
    </physiologicalReaction>
</comment>
<evidence type="ECO:0000256" key="5">
    <source>
        <dbReference type="ARBA" id="ARBA00012288"/>
    </source>
</evidence>
<gene>
    <name evidence="15" type="ORF">BJ554DRAFT_8218</name>
</gene>
<evidence type="ECO:0000256" key="8">
    <source>
        <dbReference type="ARBA" id="ARBA00022793"/>
    </source>
</evidence>
<evidence type="ECO:0000313" key="16">
    <source>
        <dbReference type="Proteomes" id="UP000673691"/>
    </source>
</evidence>
<protein>
    <recommendedName>
        <fullName evidence="6">Uroporphyrinogen decarboxylase</fullName>
        <ecNumber evidence="5">4.1.1.37</ecNumber>
    </recommendedName>
</protein>
<dbReference type="FunFam" id="3.20.20.210:FF:000008">
    <property type="entry name" value="Uroporphyrinogen decarboxylase"/>
    <property type="match status" value="1"/>
</dbReference>
<reference evidence="15 16" key="1">
    <citation type="journal article" name="Sci. Rep.">
        <title>Genome-scale phylogenetic analyses confirm Olpidium as the closest living zoosporic fungus to the non-flagellated, terrestrial fungi.</title>
        <authorList>
            <person name="Chang Y."/>
            <person name="Rochon D."/>
            <person name="Sekimoto S."/>
            <person name="Wang Y."/>
            <person name="Chovatia M."/>
            <person name="Sandor L."/>
            <person name="Salamov A."/>
            <person name="Grigoriev I.V."/>
            <person name="Stajich J.E."/>
            <person name="Spatafora J.W."/>
        </authorList>
    </citation>
    <scope>NUCLEOTIDE SEQUENCE [LARGE SCALE GENOMIC DNA]</scope>
    <source>
        <strain evidence="15">S191</strain>
    </source>
</reference>
<dbReference type="AlphaFoldDB" id="A0A8H7ZUP4"/>
<evidence type="ECO:0000256" key="4">
    <source>
        <dbReference type="ARBA" id="ARBA00011738"/>
    </source>
</evidence>
<keyword evidence="16" id="KW-1185">Reference proteome</keyword>
<evidence type="ECO:0000256" key="3">
    <source>
        <dbReference type="ARBA" id="ARBA00009935"/>
    </source>
</evidence>
<keyword evidence="8" id="KW-0210">Decarboxylase</keyword>
<comment type="subcellular location">
    <subcellularLocation>
        <location evidence="1">Cytoplasm</location>
        <location evidence="1">Cytosol</location>
    </subcellularLocation>
</comment>
<dbReference type="PANTHER" id="PTHR21091">
    <property type="entry name" value="METHYLTETRAHYDROFOLATE:HOMOCYSTEINE METHYLTRANSFERASE RELATED"/>
    <property type="match status" value="1"/>
</dbReference>
<comment type="pathway">
    <text evidence="2">Porphyrin-containing compound metabolism; protoporphyrin-IX biosynthesis; coproporphyrinogen-III from 5-aminolevulinate: step 4/4.</text>
</comment>
<keyword evidence="7" id="KW-0963">Cytoplasm</keyword>
<evidence type="ECO:0000256" key="13">
    <source>
        <dbReference type="ARBA" id="ARBA00048411"/>
    </source>
</evidence>
<keyword evidence="10" id="KW-0627">Porphyrin biosynthesis</keyword>
<keyword evidence="9" id="KW-0456">Lyase</keyword>
<evidence type="ECO:0000256" key="1">
    <source>
        <dbReference type="ARBA" id="ARBA00004514"/>
    </source>
</evidence>
<dbReference type="PROSITE" id="PS00906">
    <property type="entry name" value="UROD_1"/>
    <property type="match status" value="1"/>
</dbReference>
<dbReference type="GO" id="GO:0005829">
    <property type="term" value="C:cytosol"/>
    <property type="evidence" value="ECO:0007669"/>
    <property type="project" value="UniProtKB-SubCell"/>
</dbReference>
<dbReference type="OrthoDB" id="339900at2759"/>
<dbReference type="GO" id="GO:0004853">
    <property type="term" value="F:uroporphyrinogen decarboxylase activity"/>
    <property type="evidence" value="ECO:0007669"/>
    <property type="project" value="UniProtKB-EC"/>
</dbReference>
<evidence type="ECO:0000256" key="6">
    <source>
        <dbReference type="ARBA" id="ARBA00014308"/>
    </source>
</evidence>